<dbReference type="PANTHER" id="PTHR33053">
    <property type="entry name" value="PROTEIN, PUTATIVE-RELATED"/>
    <property type="match status" value="1"/>
</dbReference>
<proteinExistence type="predicted"/>
<organism evidence="1 2">
    <name type="scientific">Paragonimus westermani</name>
    <dbReference type="NCBI Taxonomy" id="34504"/>
    <lineage>
        <taxon>Eukaryota</taxon>
        <taxon>Metazoa</taxon>
        <taxon>Spiralia</taxon>
        <taxon>Lophotrochozoa</taxon>
        <taxon>Platyhelminthes</taxon>
        <taxon>Trematoda</taxon>
        <taxon>Digenea</taxon>
        <taxon>Plagiorchiida</taxon>
        <taxon>Troglotremata</taxon>
        <taxon>Troglotrematidae</taxon>
        <taxon>Paragonimus</taxon>
    </lineage>
</organism>
<sequence length="140" mass="15717">MLDLQLHRYCHVGSGKRCIVHFDCLIANAPAKAFICQVKQHSSYFSCGKCCARGVYTYGRVDFSSSDYARRSVGSFCSRLQQEHHVGVSPLEALSTVMAHPFPPDYTHSVHLVVMKRLISVWRSGSIRRNIRLSSLPSAM</sequence>
<evidence type="ECO:0000313" key="1">
    <source>
        <dbReference type="EMBL" id="KAA3681687.1"/>
    </source>
</evidence>
<dbReference type="EMBL" id="QNGE01000149">
    <property type="protein sequence ID" value="KAA3681687.1"/>
    <property type="molecule type" value="Genomic_DNA"/>
</dbReference>
<accession>A0A5J4P1K1</accession>
<dbReference type="Proteomes" id="UP000324629">
    <property type="component" value="Unassembled WGS sequence"/>
</dbReference>
<gene>
    <name evidence="1" type="ORF">DEA37_0002980</name>
</gene>
<reference evidence="1 2" key="1">
    <citation type="journal article" date="2019" name="Gigascience">
        <title>Whole-genome sequence of the oriental lung fluke Paragonimus westermani.</title>
        <authorList>
            <person name="Oey H."/>
            <person name="Zakrzewski M."/>
            <person name="Narain K."/>
            <person name="Devi K.R."/>
            <person name="Agatsuma T."/>
            <person name="Nawaratna S."/>
            <person name="Gobert G.N."/>
            <person name="Jones M.K."/>
            <person name="Ragan M.A."/>
            <person name="McManus D.P."/>
            <person name="Krause L."/>
        </authorList>
    </citation>
    <scope>NUCLEOTIDE SEQUENCE [LARGE SCALE GENOMIC DNA]</scope>
    <source>
        <strain evidence="1 2">IND2009</strain>
    </source>
</reference>
<comment type="caution">
    <text evidence="1">The sequence shown here is derived from an EMBL/GenBank/DDBJ whole genome shotgun (WGS) entry which is preliminary data.</text>
</comment>
<dbReference type="AlphaFoldDB" id="A0A5J4P1K1"/>
<name>A0A5J4P1K1_9TREM</name>
<evidence type="ECO:0000313" key="2">
    <source>
        <dbReference type="Proteomes" id="UP000324629"/>
    </source>
</evidence>
<keyword evidence="2" id="KW-1185">Reference proteome</keyword>
<protein>
    <submittedName>
        <fullName evidence="1">Uncharacterized protein</fullName>
    </submittedName>
</protein>